<keyword evidence="8" id="KW-0443">Lipid metabolism</keyword>
<keyword evidence="7" id="KW-0319">Glycerol metabolism</keyword>
<evidence type="ECO:0000256" key="8">
    <source>
        <dbReference type="ARBA" id="ARBA00023098"/>
    </source>
</evidence>
<dbReference type="PANTHER" id="PTHR31650:SF1">
    <property type="entry name" value="WAX ESTER SYNTHASE_DIACYLGLYCEROL ACYLTRANSFERASE 4-RELATED"/>
    <property type="match status" value="1"/>
</dbReference>
<comment type="similarity">
    <text evidence="3">Belongs to the long-chain O-acyltransferase family.</text>
</comment>
<protein>
    <recommendedName>
        <fullName evidence="4">diacylglycerol O-acyltransferase</fullName>
        <ecNumber evidence="4">2.3.1.20</ecNumber>
    </recommendedName>
</protein>
<evidence type="ECO:0000313" key="13">
    <source>
        <dbReference type="EMBL" id="OPC77136.1"/>
    </source>
</evidence>
<comment type="caution">
    <text evidence="13">The sequence shown here is derived from an EMBL/GenBank/DDBJ whole genome shotgun (WGS) entry which is preliminary data.</text>
</comment>
<dbReference type="GO" id="GO:0005886">
    <property type="term" value="C:plasma membrane"/>
    <property type="evidence" value="ECO:0007669"/>
    <property type="project" value="TreeGrafter"/>
</dbReference>
<gene>
    <name evidence="13" type="ORF">B4N89_42000</name>
</gene>
<evidence type="ECO:0000256" key="5">
    <source>
        <dbReference type="ARBA" id="ARBA00022516"/>
    </source>
</evidence>
<evidence type="ECO:0000256" key="2">
    <source>
        <dbReference type="ARBA" id="ARBA00005189"/>
    </source>
</evidence>
<dbReference type="GO" id="GO:0006071">
    <property type="term" value="P:glycerol metabolic process"/>
    <property type="evidence" value="ECO:0007669"/>
    <property type="project" value="UniProtKB-KW"/>
</dbReference>
<dbReference type="Proteomes" id="UP000190037">
    <property type="component" value="Unassembled WGS sequence"/>
</dbReference>
<feature type="domain" description="O-acyltransferase WSD1-like N-terminal" evidence="11">
    <location>
        <begin position="77"/>
        <end position="240"/>
    </location>
</feature>
<dbReference type="GO" id="GO:0004144">
    <property type="term" value="F:diacylglycerol O-acyltransferase activity"/>
    <property type="evidence" value="ECO:0007669"/>
    <property type="project" value="UniProtKB-EC"/>
</dbReference>
<dbReference type="GO" id="GO:0051701">
    <property type="term" value="P:biological process involved in interaction with host"/>
    <property type="evidence" value="ECO:0007669"/>
    <property type="project" value="TreeGrafter"/>
</dbReference>
<dbReference type="GO" id="GO:0019432">
    <property type="term" value="P:triglyceride biosynthetic process"/>
    <property type="evidence" value="ECO:0007669"/>
    <property type="project" value="UniProtKB-UniPathway"/>
</dbReference>
<dbReference type="RefSeq" id="WP_078981896.1">
    <property type="nucleotide sequence ID" value="NZ_MWQN01000004.1"/>
</dbReference>
<name>A0A1T3NJW1_9ACTN</name>
<evidence type="ECO:0000256" key="10">
    <source>
        <dbReference type="ARBA" id="ARBA00048109"/>
    </source>
</evidence>
<sequence length="437" mass="47835">MTPTTTPTTDVDPWTAGLDRYQRRRPNQTLVFGCAFLCSGPLPTRQEARALANLVLDRLARPGDGEPSVERETARADRHLFEVTAPARSGEPGLRAALDDISTHPLPDTGVGLWIVHGHARGQFALVARVHHRLMDGVSGSTMVDHIAAVLAGDQTPAPDAPATAPPPPTPWHRTLRTPQATARAITALLTPAFAVPSAARLQALPPRTATTPQRHAWTRVPLERLRAATTHGRTSVNDVHLAALTGALRTWYTQRGHPLPADVVALIPVHIHRHHHTTVGNRFAATRARLPVDEPDPRRRLSLIADRMRRVRRAFAHPCVETVLRVCPRAVIAWVMLRGFRPRSFTVMVTNVPGPARRLRPLGRVVDGVVPLNFLPADHVLSVVLMTYEDAACVSFTAHPDLDGIDDLPRLWAAALHDLLTPAPPAHTRPCRPADR</sequence>
<feature type="domain" description="O-acyltransferase WSD1 C-terminal" evidence="12">
    <location>
        <begin position="281"/>
        <end position="403"/>
    </location>
</feature>
<reference evidence="13 14" key="1">
    <citation type="submission" date="2017-03" db="EMBL/GenBank/DDBJ databases">
        <title>Draft genome sequence of Streptomyces scabrisporus NF3, endophyte isolated from Amphipterygium adstringens.</title>
        <authorList>
            <person name="Vazquez M."/>
            <person name="Ceapa C.D."/>
            <person name="Rodriguez Luna D."/>
            <person name="Sanchez Esquivel S."/>
        </authorList>
    </citation>
    <scope>NUCLEOTIDE SEQUENCE [LARGE SCALE GENOMIC DNA]</scope>
    <source>
        <strain evidence="13 14">NF3</strain>
    </source>
</reference>
<keyword evidence="9" id="KW-0012">Acyltransferase</keyword>
<dbReference type="EC" id="2.3.1.20" evidence="4"/>
<dbReference type="STRING" id="159449.B4N89_42000"/>
<evidence type="ECO:0000256" key="7">
    <source>
        <dbReference type="ARBA" id="ARBA00022798"/>
    </source>
</evidence>
<dbReference type="InterPro" id="IPR045034">
    <property type="entry name" value="O-acyltransferase_WSD1-like"/>
</dbReference>
<dbReference type="Gene3D" id="3.30.559.10">
    <property type="entry name" value="Chloramphenicol acetyltransferase-like domain"/>
    <property type="match status" value="1"/>
</dbReference>
<dbReference type="GO" id="GO:0001666">
    <property type="term" value="P:response to hypoxia"/>
    <property type="evidence" value="ECO:0007669"/>
    <property type="project" value="TreeGrafter"/>
</dbReference>
<dbReference type="EMBL" id="MWQN01000004">
    <property type="protein sequence ID" value="OPC77136.1"/>
    <property type="molecule type" value="Genomic_DNA"/>
</dbReference>
<dbReference type="InterPro" id="IPR023213">
    <property type="entry name" value="CAT-like_dom_sf"/>
</dbReference>
<evidence type="ECO:0000259" key="12">
    <source>
        <dbReference type="Pfam" id="PF06974"/>
    </source>
</evidence>
<evidence type="ECO:0000259" key="11">
    <source>
        <dbReference type="Pfam" id="PF03007"/>
    </source>
</evidence>
<keyword evidence="5" id="KW-0444">Lipid biosynthesis</keyword>
<evidence type="ECO:0000256" key="3">
    <source>
        <dbReference type="ARBA" id="ARBA00009587"/>
    </source>
</evidence>
<dbReference type="Gene3D" id="3.30.559.30">
    <property type="entry name" value="Nonribosomal peptide synthetase, condensation domain"/>
    <property type="match status" value="1"/>
</dbReference>
<dbReference type="OrthoDB" id="4671961at2"/>
<keyword evidence="14" id="KW-1185">Reference proteome</keyword>
<keyword evidence="6" id="KW-0808">Transferase</keyword>
<comment type="pathway">
    <text evidence="2">Lipid metabolism.</text>
</comment>
<dbReference type="InterPro" id="IPR004255">
    <property type="entry name" value="O-acyltransferase_WSD1_N"/>
</dbReference>
<evidence type="ECO:0000256" key="4">
    <source>
        <dbReference type="ARBA" id="ARBA00013244"/>
    </source>
</evidence>
<dbReference type="Pfam" id="PF06974">
    <property type="entry name" value="WS_DGAT_C"/>
    <property type="match status" value="1"/>
</dbReference>
<comment type="pathway">
    <text evidence="1">Glycerolipid metabolism; triacylglycerol biosynthesis.</text>
</comment>
<comment type="catalytic activity">
    <reaction evidence="10">
        <text>an acyl-CoA + a 1,2-diacyl-sn-glycerol = a triacyl-sn-glycerol + CoA</text>
        <dbReference type="Rhea" id="RHEA:10868"/>
        <dbReference type="ChEBI" id="CHEBI:17815"/>
        <dbReference type="ChEBI" id="CHEBI:57287"/>
        <dbReference type="ChEBI" id="CHEBI:58342"/>
        <dbReference type="ChEBI" id="CHEBI:64615"/>
        <dbReference type="EC" id="2.3.1.20"/>
    </reaction>
</comment>
<evidence type="ECO:0000256" key="6">
    <source>
        <dbReference type="ARBA" id="ARBA00022679"/>
    </source>
</evidence>
<dbReference type="UniPathway" id="UPA00282"/>
<dbReference type="InterPro" id="IPR009721">
    <property type="entry name" value="O-acyltransferase_WSD1_C"/>
</dbReference>
<evidence type="ECO:0000313" key="14">
    <source>
        <dbReference type="Proteomes" id="UP000190037"/>
    </source>
</evidence>
<dbReference type="Pfam" id="PF03007">
    <property type="entry name" value="WS_DGAT_cat"/>
    <property type="match status" value="1"/>
</dbReference>
<evidence type="ECO:0000256" key="9">
    <source>
        <dbReference type="ARBA" id="ARBA00023315"/>
    </source>
</evidence>
<organism evidence="13 14">
    <name type="scientific">Embleya scabrispora</name>
    <dbReference type="NCBI Taxonomy" id="159449"/>
    <lineage>
        <taxon>Bacteria</taxon>
        <taxon>Bacillati</taxon>
        <taxon>Actinomycetota</taxon>
        <taxon>Actinomycetes</taxon>
        <taxon>Kitasatosporales</taxon>
        <taxon>Streptomycetaceae</taxon>
        <taxon>Embleya</taxon>
    </lineage>
</organism>
<evidence type="ECO:0000256" key="1">
    <source>
        <dbReference type="ARBA" id="ARBA00004771"/>
    </source>
</evidence>
<proteinExistence type="inferred from homology"/>
<dbReference type="GO" id="GO:0071731">
    <property type="term" value="P:response to nitric oxide"/>
    <property type="evidence" value="ECO:0007669"/>
    <property type="project" value="TreeGrafter"/>
</dbReference>
<accession>A0A1T3NJW1</accession>
<dbReference type="AlphaFoldDB" id="A0A1T3NJW1"/>
<dbReference type="PANTHER" id="PTHR31650">
    <property type="entry name" value="O-ACYLTRANSFERASE (WSD1-LIKE) FAMILY PROTEIN"/>
    <property type="match status" value="1"/>
</dbReference>